<dbReference type="Proteomes" id="UP000753908">
    <property type="component" value="Unassembled WGS sequence"/>
</dbReference>
<gene>
    <name evidence="1" type="ORF">KME25_29895</name>
</gene>
<accession>A0A951UEC0</accession>
<organism evidence="1 2">
    <name type="scientific">Symplocastrum torsivum CPER-KK1</name>
    <dbReference type="NCBI Taxonomy" id="450513"/>
    <lineage>
        <taxon>Bacteria</taxon>
        <taxon>Bacillati</taxon>
        <taxon>Cyanobacteriota</taxon>
        <taxon>Cyanophyceae</taxon>
        <taxon>Oscillatoriophycideae</taxon>
        <taxon>Oscillatoriales</taxon>
        <taxon>Microcoleaceae</taxon>
        <taxon>Symplocastrum</taxon>
    </lineage>
</organism>
<reference evidence="1" key="1">
    <citation type="submission" date="2021-05" db="EMBL/GenBank/DDBJ databases">
        <authorList>
            <person name="Pietrasiak N."/>
            <person name="Ward R."/>
            <person name="Stajich J.E."/>
            <person name="Kurbessoian T."/>
        </authorList>
    </citation>
    <scope>NUCLEOTIDE SEQUENCE</scope>
    <source>
        <strain evidence="1">CPER-KK1</strain>
    </source>
</reference>
<dbReference type="EMBL" id="JAHHIF010000066">
    <property type="protein sequence ID" value="MBW4548611.1"/>
    <property type="molecule type" value="Genomic_DNA"/>
</dbReference>
<name>A0A951UEC0_9CYAN</name>
<protein>
    <submittedName>
        <fullName evidence="1">Uncharacterized protein</fullName>
    </submittedName>
</protein>
<evidence type="ECO:0000313" key="1">
    <source>
        <dbReference type="EMBL" id="MBW4548611.1"/>
    </source>
</evidence>
<sequence length="527" mass="59693">MTHIGLSNVSKLLISDVSKIYECCSHVKIQYHRVDNSQFRSFCLSLKKFERLLGEAAEDNYWRTFLYSLRRYQFCLCAAPVPFNHPTVCKPEILESIQKHLSISKSIYPNFADGADDIFTQFISLSKSDDNPLLHSLAELCSTSGEVALLLKESHLIYAVEDVLAAITSLRGIELVVPSQLRSSTCYKKLVVIGPTRWFPEYVFSAPRAPDIQIVHYNWIRDNWKTEPVFIGSIKVAESAIFPILNPEKANDTIGNEVVINHLEPEEILLPSINWNQITKGFVHSSLVSLDIEDEDTEARLFLLEGGEAVFLDADAKAMVIDMEEDESVKRIPVVDIEPGMFVLLRTSSGGDYIIPLADRILGENAQRTRELQNEWKTLLRQKVKSIGLLAVSKNLVKLDSLRANEVNVRRWMLNSSIKPRSDKDFEAILRFVGVGNRLHQFYEAANLLDSAHRMAGKYIRKLLLKQVGQCDLPQLQRLGRMDFELDEADGGSMTALRVVDMDSELRMIPASKIAQLFEIEHEINNA</sequence>
<proteinExistence type="predicted"/>
<reference evidence="1" key="2">
    <citation type="journal article" date="2022" name="Microbiol. Resour. Announc.">
        <title>Metagenome Sequencing to Explore Phylogenomics of Terrestrial Cyanobacteria.</title>
        <authorList>
            <person name="Ward R.D."/>
            <person name="Stajich J.E."/>
            <person name="Johansen J.R."/>
            <person name="Huntemann M."/>
            <person name="Clum A."/>
            <person name="Foster B."/>
            <person name="Foster B."/>
            <person name="Roux S."/>
            <person name="Palaniappan K."/>
            <person name="Varghese N."/>
            <person name="Mukherjee S."/>
            <person name="Reddy T.B.K."/>
            <person name="Daum C."/>
            <person name="Copeland A."/>
            <person name="Chen I.A."/>
            <person name="Ivanova N.N."/>
            <person name="Kyrpides N.C."/>
            <person name="Shapiro N."/>
            <person name="Eloe-Fadrosh E.A."/>
            <person name="Pietrasiak N."/>
        </authorList>
    </citation>
    <scope>NUCLEOTIDE SEQUENCE</scope>
    <source>
        <strain evidence="1">CPER-KK1</strain>
    </source>
</reference>
<comment type="caution">
    <text evidence="1">The sequence shown here is derived from an EMBL/GenBank/DDBJ whole genome shotgun (WGS) entry which is preliminary data.</text>
</comment>
<evidence type="ECO:0000313" key="2">
    <source>
        <dbReference type="Proteomes" id="UP000753908"/>
    </source>
</evidence>
<dbReference type="AlphaFoldDB" id="A0A951UEC0"/>